<dbReference type="EMBL" id="QGLP01000004">
    <property type="protein sequence ID" value="PXZ06081.1"/>
    <property type="molecule type" value="Genomic_DNA"/>
</dbReference>
<organism evidence="1 2">
    <name type="scientific">Gilliamella apicola</name>
    <dbReference type="NCBI Taxonomy" id="1196095"/>
    <lineage>
        <taxon>Bacteria</taxon>
        <taxon>Pseudomonadati</taxon>
        <taxon>Pseudomonadota</taxon>
        <taxon>Gammaproteobacteria</taxon>
        <taxon>Orbales</taxon>
        <taxon>Orbaceae</taxon>
        <taxon>Gilliamella</taxon>
    </lineage>
</organism>
<accession>A0A2V4E4I8</accession>
<name>A0A2V4E4I8_9GAMM</name>
<gene>
    <name evidence="1" type="ORF">DKK79_05295</name>
</gene>
<protein>
    <submittedName>
        <fullName evidence="1">Uncharacterized protein</fullName>
    </submittedName>
</protein>
<dbReference type="AlphaFoldDB" id="A0A2V4E4I8"/>
<proteinExistence type="predicted"/>
<evidence type="ECO:0000313" key="1">
    <source>
        <dbReference type="EMBL" id="PXZ06081.1"/>
    </source>
</evidence>
<comment type="caution">
    <text evidence="1">The sequence shown here is derived from an EMBL/GenBank/DDBJ whole genome shotgun (WGS) entry which is preliminary data.</text>
</comment>
<sequence length="489" mass="53374">MFSCLIITAYSSHALTSKTTNVINGSAPYLTFDDGRTPVINADGLLEISLSNGDKYTPATNTSSQTNPIVLPNFGQSFADIGMVIPADSDSVELNSLISAPYNYWRDDDGDGQGLNGITATGSLSLSIVDKNNQIISRNTVPTICNAPYRVKLTNTEGKLETSYGVPKSIDFAASNVTYYINPKPTPSICFARPNLELGKGPYAGLPNENEWDPNNGFFIQSTYNKNFPTTGANNLYFDLIIAGNDKALIWENVSHDGITATMNNSTKNSVRVTLTGPSATYSQIRDPEPGVIIKKPSLPKVFELIGRDSNNREVVKYGFNLQRWFVYRGDKKRSAEDDQLMSDLADEDNNPNPVPGVAFALAQKSWCEKVGYKLSDITDLTNAYCSDTIGSTNDGSCRAQSGIKPLSLGNNYHRKIGGGLLAEWGIISKYDESIDPNAGYWTRRIVEYNNITYGFLVGHQGGGIYGYAPNIFLRTAFCVTDHAPIPTD</sequence>
<dbReference type="Proteomes" id="UP000247483">
    <property type="component" value="Unassembled WGS sequence"/>
</dbReference>
<reference evidence="1 2" key="1">
    <citation type="submission" date="2018-05" db="EMBL/GenBank/DDBJ databases">
        <title>Reference genomes for bee gut microbiota database.</title>
        <authorList>
            <person name="Ellegaard K.M."/>
        </authorList>
    </citation>
    <scope>NUCLEOTIDE SEQUENCE [LARGE SCALE GENOMIC DNA]</scope>
    <source>
        <strain evidence="1 2">ESL0177</strain>
    </source>
</reference>
<evidence type="ECO:0000313" key="2">
    <source>
        <dbReference type="Proteomes" id="UP000247483"/>
    </source>
</evidence>